<dbReference type="EMBL" id="JAAIUW010000004">
    <property type="protein sequence ID" value="KAF7835772.1"/>
    <property type="molecule type" value="Genomic_DNA"/>
</dbReference>
<reference evidence="1" key="1">
    <citation type="submission" date="2020-09" db="EMBL/GenBank/DDBJ databases">
        <title>Genome-Enabled Discovery of Anthraquinone Biosynthesis in Senna tora.</title>
        <authorList>
            <person name="Kang S.-H."/>
            <person name="Pandey R.P."/>
            <person name="Lee C.-M."/>
            <person name="Sim J.-S."/>
            <person name="Jeong J.-T."/>
            <person name="Choi B.-S."/>
            <person name="Jung M."/>
            <person name="Ginzburg D."/>
            <person name="Zhao K."/>
            <person name="Won S.Y."/>
            <person name="Oh T.-J."/>
            <person name="Yu Y."/>
            <person name="Kim N.-H."/>
            <person name="Lee O.R."/>
            <person name="Lee T.-H."/>
            <person name="Bashyal P."/>
            <person name="Kim T.-S."/>
            <person name="Lee W.-H."/>
            <person name="Kawkins C."/>
            <person name="Kim C.-K."/>
            <person name="Kim J.S."/>
            <person name="Ahn B.O."/>
            <person name="Rhee S.Y."/>
            <person name="Sohng J.K."/>
        </authorList>
    </citation>
    <scope>NUCLEOTIDE SEQUENCE</scope>
    <source>
        <tissue evidence="1">Leaf</tissue>
    </source>
</reference>
<sequence length="194" mass="22386">MSALIDNTKRIPAHLMSNILSRLPINVIRDARVYLIATEFAYDKISGEFCIALIMSQPKVPGYAVVYAYYCQHGTWQKITNIDIEVHMLRESSTHIKGILFWLSTGFNGKKLITFDISSKECKVHPLKGFEDNDKLDLVCVEDNIGILSWKNSGKQYQEFSIWVNIDQTNTYSKWTQQMRIVNAPREILPYSFK</sequence>
<proteinExistence type="predicted"/>
<organism evidence="1 2">
    <name type="scientific">Senna tora</name>
    <dbReference type="NCBI Taxonomy" id="362788"/>
    <lineage>
        <taxon>Eukaryota</taxon>
        <taxon>Viridiplantae</taxon>
        <taxon>Streptophyta</taxon>
        <taxon>Embryophyta</taxon>
        <taxon>Tracheophyta</taxon>
        <taxon>Spermatophyta</taxon>
        <taxon>Magnoliopsida</taxon>
        <taxon>eudicotyledons</taxon>
        <taxon>Gunneridae</taxon>
        <taxon>Pentapetalae</taxon>
        <taxon>rosids</taxon>
        <taxon>fabids</taxon>
        <taxon>Fabales</taxon>
        <taxon>Fabaceae</taxon>
        <taxon>Caesalpinioideae</taxon>
        <taxon>Cassia clade</taxon>
        <taxon>Senna</taxon>
    </lineage>
</organism>
<dbReference type="NCBIfam" id="TIGR01640">
    <property type="entry name" value="F_box_assoc_1"/>
    <property type="match status" value="1"/>
</dbReference>
<dbReference type="AlphaFoldDB" id="A0A835CEA8"/>
<protein>
    <recommendedName>
        <fullName evidence="3">F-box associated domain-containing protein</fullName>
    </recommendedName>
</protein>
<name>A0A835CEA8_9FABA</name>
<dbReference type="InterPro" id="IPR017451">
    <property type="entry name" value="F-box-assoc_interact_dom"/>
</dbReference>
<comment type="caution">
    <text evidence="1">The sequence shown here is derived from an EMBL/GenBank/DDBJ whole genome shotgun (WGS) entry which is preliminary data.</text>
</comment>
<keyword evidence="2" id="KW-1185">Reference proteome</keyword>
<dbReference type="Proteomes" id="UP000634136">
    <property type="component" value="Unassembled WGS sequence"/>
</dbReference>
<evidence type="ECO:0000313" key="1">
    <source>
        <dbReference type="EMBL" id="KAF7835772.1"/>
    </source>
</evidence>
<accession>A0A835CEA8</accession>
<gene>
    <name evidence="1" type="ORF">G2W53_010631</name>
</gene>
<evidence type="ECO:0000313" key="2">
    <source>
        <dbReference type="Proteomes" id="UP000634136"/>
    </source>
</evidence>
<evidence type="ECO:0008006" key="3">
    <source>
        <dbReference type="Google" id="ProtNLM"/>
    </source>
</evidence>